<dbReference type="GO" id="GO:0030687">
    <property type="term" value="C:preribosome, large subunit precursor"/>
    <property type="evidence" value="ECO:0007669"/>
    <property type="project" value="TreeGrafter"/>
</dbReference>
<evidence type="ECO:0000256" key="1">
    <source>
        <dbReference type="ARBA" id="ARBA00004370"/>
    </source>
</evidence>
<evidence type="ECO:0000259" key="8">
    <source>
        <dbReference type="PROSITE" id="PS50262"/>
    </source>
</evidence>
<dbReference type="PROSITE" id="PS50833">
    <property type="entry name" value="BRIX"/>
    <property type="match status" value="1"/>
</dbReference>
<proteinExistence type="predicted"/>
<feature type="region of interest" description="Disordered" evidence="6">
    <location>
        <begin position="281"/>
        <end position="423"/>
    </location>
</feature>
<evidence type="ECO:0000256" key="7">
    <source>
        <dbReference type="SAM" id="Phobius"/>
    </source>
</evidence>
<dbReference type="SMART" id="SM00879">
    <property type="entry name" value="Brix"/>
    <property type="match status" value="1"/>
</dbReference>
<comment type="subcellular location">
    <subcellularLocation>
        <location evidence="1">Membrane</location>
    </subcellularLocation>
    <subcellularLocation>
        <location evidence="2">Nucleus</location>
        <location evidence="2">Nucleolus</location>
    </subcellularLocation>
</comment>
<name>L8YCC2_TUPCH</name>
<feature type="region of interest" description="Disordered" evidence="6">
    <location>
        <begin position="580"/>
        <end position="608"/>
    </location>
</feature>
<accession>L8YCC2</accession>
<feature type="domain" description="G-protein coupled receptors family 1 profile" evidence="8">
    <location>
        <begin position="424"/>
        <end position="555"/>
    </location>
</feature>
<dbReference type="GO" id="GO:0019843">
    <property type="term" value="F:rRNA binding"/>
    <property type="evidence" value="ECO:0007669"/>
    <property type="project" value="InterPro"/>
</dbReference>
<evidence type="ECO:0000256" key="5">
    <source>
        <dbReference type="ARBA" id="ARBA00023136"/>
    </source>
</evidence>
<keyword evidence="4 7" id="KW-1133">Transmembrane helix</keyword>
<feature type="transmembrane region" description="Helical" evidence="7">
    <location>
        <begin position="478"/>
        <end position="498"/>
    </location>
</feature>
<dbReference type="PANTHER" id="PTHR12661:SF5">
    <property type="entry name" value="SUPPRESSOR OF SWI4 1 HOMOLOG"/>
    <property type="match status" value="1"/>
</dbReference>
<dbReference type="GO" id="GO:0016020">
    <property type="term" value="C:membrane"/>
    <property type="evidence" value="ECO:0007669"/>
    <property type="project" value="UniProtKB-SubCell"/>
</dbReference>
<keyword evidence="11" id="KW-1185">Reference proteome</keyword>
<dbReference type="InterPro" id="IPR007109">
    <property type="entry name" value="Brix"/>
</dbReference>
<dbReference type="GO" id="GO:0005730">
    <property type="term" value="C:nucleolus"/>
    <property type="evidence" value="ECO:0007669"/>
    <property type="project" value="UniProtKB-SubCell"/>
</dbReference>
<dbReference type="STRING" id="246437.L8YCC2"/>
<dbReference type="PROSITE" id="PS50262">
    <property type="entry name" value="G_PROTEIN_RECEP_F1_2"/>
    <property type="match status" value="1"/>
</dbReference>
<dbReference type="InParanoid" id="L8YCC2"/>
<evidence type="ECO:0000313" key="10">
    <source>
        <dbReference type="EMBL" id="ELV14063.1"/>
    </source>
</evidence>
<dbReference type="InterPro" id="IPR017452">
    <property type="entry name" value="GPCR_Rhodpsn_7TM"/>
</dbReference>
<keyword evidence="3 7" id="KW-0812">Transmembrane</keyword>
<protein>
    <submittedName>
        <fullName evidence="10">Suppressor of SWI4 1 like protein</fullName>
    </submittedName>
</protein>
<dbReference type="SUPFAM" id="SSF81321">
    <property type="entry name" value="Family A G protein-coupled receptor-like"/>
    <property type="match status" value="1"/>
</dbReference>
<evidence type="ECO:0000259" key="9">
    <source>
        <dbReference type="PROSITE" id="PS50833"/>
    </source>
</evidence>
<dbReference type="Proteomes" id="UP000011518">
    <property type="component" value="Unassembled WGS sequence"/>
</dbReference>
<feature type="compositionally biased region" description="Basic and acidic residues" evidence="6">
    <location>
        <begin position="379"/>
        <end position="389"/>
    </location>
</feature>
<sequence>MESSELQRGVFTSALTKHQVRKKNSLKDCVAVAGPLGVTHFLILSRTETSVYFKLVRLPGGPTLTFQVNKYTLVRDVVSSLRRHRMHEQQFTHPPLLVLNSFGPHGMHVKLMATMFQNLFPSINVHKVNLNTIKRCLLVSYNPDSQELDFRHYSIKVVPVGASRGMKKLLQEKVPNMSRLQDISELLATGAGLSESEAEPDGEHNITELPQAVAGRGNMRAQQSAVRLTEIGPRMTLRLIKIQEGVAEGNVLFHSFVHKTEEELQAILAAKEERLRLRAQRQDVQAQNVRRKREQREAHKKKSLAGMKRTRADGDSDAEDPGAAPEAEGAGRREEEEEDEAEYFRQAVGQEPDEDMFPGAAKRRRPAGPPRKKPRGKERRPDRGQDRRAPGGQGRPPKPKGRPWGAQAKPGPRGSSGPQAGIRCLGTAGDSQLQAYGAYSLALAGLGGALPLLLTLAAYGALVHAVLRSHGTTVAEKLRVAVLVASGVALYAGSYVPYHVMRVLNVYARLRWRARCPNFTSESAAVHALELRTYLSYQATRGLIPLAMCLHPLLYMAVAPSLGCCRRLRCPGCRACLEPEDTQDSGHARPLEVTAKTAEPRSLEQSQL</sequence>
<feature type="transmembrane region" description="Helical" evidence="7">
    <location>
        <begin position="441"/>
        <end position="466"/>
    </location>
</feature>
<dbReference type="PANTHER" id="PTHR12661">
    <property type="entry name" value="PETER PAN-RELATED"/>
    <property type="match status" value="1"/>
</dbReference>
<evidence type="ECO:0000256" key="2">
    <source>
        <dbReference type="ARBA" id="ARBA00004604"/>
    </source>
</evidence>
<reference evidence="11" key="2">
    <citation type="journal article" date="2013" name="Nat. Commun.">
        <title>Genome of the Chinese tree shrew.</title>
        <authorList>
            <person name="Fan Y."/>
            <person name="Huang Z.Y."/>
            <person name="Cao C.C."/>
            <person name="Chen C.S."/>
            <person name="Chen Y.X."/>
            <person name="Fan D.D."/>
            <person name="He J."/>
            <person name="Hou H.L."/>
            <person name="Hu L."/>
            <person name="Hu X.T."/>
            <person name="Jiang X.T."/>
            <person name="Lai R."/>
            <person name="Lang Y.S."/>
            <person name="Liang B."/>
            <person name="Liao S.G."/>
            <person name="Mu D."/>
            <person name="Ma Y.Y."/>
            <person name="Niu Y.Y."/>
            <person name="Sun X.Q."/>
            <person name="Xia J.Q."/>
            <person name="Xiao J."/>
            <person name="Xiong Z.Q."/>
            <person name="Xu L."/>
            <person name="Yang L."/>
            <person name="Zhang Y."/>
            <person name="Zhao W."/>
            <person name="Zhao X.D."/>
            <person name="Zheng Y.T."/>
            <person name="Zhou J.M."/>
            <person name="Zhu Y.B."/>
            <person name="Zhang G.J."/>
            <person name="Wang J."/>
            <person name="Yao Y.G."/>
        </authorList>
    </citation>
    <scope>NUCLEOTIDE SEQUENCE [LARGE SCALE GENOMIC DNA]</scope>
</reference>
<dbReference type="GO" id="GO:0006364">
    <property type="term" value="P:rRNA processing"/>
    <property type="evidence" value="ECO:0007669"/>
    <property type="project" value="InterPro"/>
</dbReference>
<evidence type="ECO:0000256" key="6">
    <source>
        <dbReference type="SAM" id="MobiDB-lite"/>
    </source>
</evidence>
<dbReference type="InterPro" id="IPR045112">
    <property type="entry name" value="PPAN-like"/>
</dbReference>
<keyword evidence="5 7" id="KW-0472">Membrane</keyword>
<gene>
    <name evidence="10" type="ORF">TREES_T100002031</name>
</gene>
<feature type="domain" description="Brix" evidence="9">
    <location>
        <begin position="1"/>
        <end position="248"/>
    </location>
</feature>
<evidence type="ECO:0000313" key="11">
    <source>
        <dbReference type="Proteomes" id="UP000011518"/>
    </source>
</evidence>
<dbReference type="AlphaFoldDB" id="L8YCC2"/>
<dbReference type="GO" id="GO:0000027">
    <property type="term" value="P:ribosomal large subunit assembly"/>
    <property type="evidence" value="ECO:0007669"/>
    <property type="project" value="TreeGrafter"/>
</dbReference>
<dbReference type="EMBL" id="KB359504">
    <property type="protein sequence ID" value="ELV14063.1"/>
    <property type="molecule type" value="Genomic_DNA"/>
</dbReference>
<reference evidence="11" key="1">
    <citation type="submission" date="2012-07" db="EMBL/GenBank/DDBJ databases">
        <title>Genome of the Chinese tree shrew, a rising model animal genetically related to primates.</title>
        <authorList>
            <person name="Zhang G."/>
            <person name="Fan Y."/>
            <person name="Yao Y."/>
            <person name="Huang Z."/>
        </authorList>
    </citation>
    <scope>NUCLEOTIDE SEQUENCE [LARGE SCALE GENOMIC DNA]</scope>
</reference>
<feature type="compositionally biased region" description="Basic residues" evidence="6">
    <location>
        <begin position="289"/>
        <end position="303"/>
    </location>
</feature>
<feature type="transmembrane region" description="Helical" evidence="7">
    <location>
        <begin position="542"/>
        <end position="559"/>
    </location>
</feature>
<dbReference type="Pfam" id="PF04427">
    <property type="entry name" value="Brix"/>
    <property type="match status" value="1"/>
</dbReference>
<organism evidence="10 11">
    <name type="scientific">Tupaia chinensis</name>
    <name type="common">Chinese tree shrew</name>
    <name type="synonym">Tupaia belangeri chinensis</name>
    <dbReference type="NCBI Taxonomy" id="246437"/>
    <lineage>
        <taxon>Eukaryota</taxon>
        <taxon>Metazoa</taxon>
        <taxon>Chordata</taxon>
        <taxon>Craniata</taxon>
        <taxon>Vertebrata</taxon>
        <taxon>Euteleostomi</taxon>
        <taxon>Mammalia</taxon>
        <taxon>Eutheria</taxon>
        <taxon>Euarchontoglires</taxon>
        <taxon>Scandentia</taxon>
        <taxon>Tupaiidae</taxon>
        <taxon>Tupaia</taxon>
    </lineage>
</organism>
<dbReference type="FunCoup" id="L8YCC2">
    <property type="interactions" value="1883"/>
</dbReference>
<dbReference type="Gene3D" id="1.20.1070.10">
    <property type="entry name" value="Rhodopsin 7-helix transmembrane proteins"/>
    <property type="match status" value="1"/>
</dbReference>
<evidence type="ECO:0000256" key="4">
    <source>
        <dbReference type="ARBA" id="ARBA00022989"/>
    </source>
</evidence>
<feature type="compositionally biased region" description="Basic residues" evidence="6">
    <location>
        <begin position="361"/>
        <end position="378"/>
    </location>
</feature>
<evidence type="ECO:0000256" key="3">
    <source>
        <dbReference type="ARBA" id="ARBA00022692"/>
    </source>
</evidence>